<accession>A0A1I8I396</accession>
<sequence>MAAAITQMTVQLLLLLIPAAPFARVAGATNDNQCANLTIDTDQYLYNSSNPDSPVNTVGSHVNITCKAGWGFVFENSNQSNWMRLDCLEDQSWSLTFFTDDQSRPWTTQATELLDEDLKLPMCKASRCANVTIDLGQYLYNSSDPNGLSTAFGSHVNVTCRIGAGAYFENSSQANWMRLDCEEGKGWSRTFFTGGDSQPQSVQPTELLGSIQ</sequence>
<proteinExistence type="predicted"/>
<feature type="compositionally biased region" description="Polar residues" evidence="1">
    <location>
        <begin position="195"/>
        <end position="204"/>
    </location>
</feature>
<dbReference type="Proteomes" id="UP000095280">
    <property type="component" value="Unplaced"/>
</dbReference>
<feature type="chain" id="PRO_5009320669" evidence="2">
    <location>
        <begin position="28"/>
        <end position="212"/>
    </location>
</feature>
<evidence type="ECO:0000313" key="3">
    <source>
        <dbReference type="Proteomes" id="UP000095280"/>
    </source>
</evidence>
<evidence type="ECO:0000256" key="2">
    <source>
        <dbReference type="SAM" id="SignalP"/>
    </source>
</evidence>
<keyword evidence="2" id="KW-0732">Signal</keyword>
<name>A0A1I8I396_9PLAT</name>
<evidence type="ECO:0000313" key="4">
    <source>
        <dbReference type="WBParaSite" id="maker-uti_cns_0009676-snap-gene-0.2-mRNA-1"/>
    </source>
</evidence>
<evidence type="ECO:0000256" key="1">
    <source>
        <dbReference type="SAM" id="MobiDB-lite"/>
    </source>
</evidence>
<reference evidence="4" key="1">
    <citation type="submission" date="2016-11" db="UniProtKB">
        <authorList>
            <consortium name="WormBaseParasite"/>
        </authorList>
    </citation>
    <scope>IDENTIFICATION</scope>
</reference>
<feature type="region of interest" description="Disordered" evidence="1">
    <location>
        <begin position="193"/>
        <end position="212"/>
    </location>
</feature>
<protein>
    <submittedName>
        <fullName evidence="4">Sushi domain-containing protein</fullName>
    </submittedName>
</protein>
<feature type="signal peptide" evidence="2">
    <location>
        <begin position="1"/>
        <end position="27"/>
    </location>
</feature>
<keyword evidence="3" id="KW-1185">Reference proteome</keyword>
<organism evidence="3 4">
    <name type="scientific">Macrostomum lignano</name>
    <dbReference type="NCBI Taxonomy" id="282301"/>
    <lineage>
        <taxon>Eukaryota</taxon>
        <taxon>Metazoa</taxon>
        <taxon>Spiralia</taxon>
        <taxon>Lophotrochozoa</taxon>
        <taxon>Platyhelminthes</taxon>
        <taxon>Rhabditophora</taxon>
        <taxon>Macrostomorpha</taxon>
        <taxon>Macrostomida</taxon>
        <taxon>Macrostomidae</taxon>
        <taxon>Macrostomum</taxon>
    </lineage>
</organism>
<dbReference type="AlphaFoldDB" id="A0A1I8I396"/>
<dbReference type="WBParaSite" id="maker-uti_cns_0009676-snap-gene-0.2-mRNA-1">
    <property type="protein sequence ID" value="maker-uti_cns_0009676-snap-gene-0.2-mRNA-1"/>
    <property type="gene ID" value="maker-uti_cns_0009676-snap-gene-0.2"/>
</dbReference>